<dbReference type="InParanoid" id="A0A163JM26"/>
<dbReference type="InterPro" id="IPR050325">
    <property type="entry name" value="Prot/Nucl_acid_deglycase"/>
</dbReference>
<dbReference type="GO" id="GO:0005737">
    <property type="term" value="C:cytoplasm"/>
    <property type="evidence" value="ECO:0007669"/>
    <property type="project" value="TreeGrafter"/>
</dbReference>
<evidence type="ECO:0000256" key="4">
    <source>
        <dbReference type="ARBA" id="ARBA00038493"/>
    </source>
</evidence>
<keyword evidence="7" id="KW-1185">Reference proteome</keyword>
<dbReference type="STRING" id="4829.A0A163JM26"/>
<evidence type="ECO:0000256" key="1">
    <source>
        <dbReference type="ARBA" id="ARBA00013134"/>
    </source>
</evidence>
<dbReference type="InterPro" id="IPR029062">
    <property type="entry name" value="Class_I_gatase-like"/>
</dbReference>
<evidence type="ECO:0000313" key="7">
    <source>
        <dbReference type="Proteomes" id="UP000078561"/>
    </source>
</evidence>
<gene>
    <name evidence="6" type="primary">ABSGL_06013.1 scaffold 7611</name>
</gene>
<dbReference type="SUPFAM" id="SSF52317">
    <property type="entry name" value="Class I glutamine amidotransferase-like"/>
    <property type="match status" value="1"/>
</dbReference>
<dbReference type="EC" id="4.2.1.130" evidence="1"/>
<comment type="catalytic activity">
    <reaction evidence="5">
        <text>methylglyoxal + H2O = (R)-lactate + H(+)</text>
        <dbReference type="Rhea" id="RHEA:27754"/>
        <dbReference type="ChEBI" id="CHEBI:15377"/>
        <dbReference type="ChEBI" id="CHEBI:15378"/>
        <dbReference type="ChEBI" id="CHEBI:16004"/>
        <dbReference type="ChEBI" id="CHEBI:17158"/>
        <dbReference type="EC" id="4.2.1.130"/>
    </reaction>
</comment>
<organism evidence="6">
    <name type="scientific">Absidia glauca</name>
    <name type="common">Pin mould</name>
    <dbReference type="NCBI Taxonomy" id="4829"/>
    <lineage>
        <taxon>Eukaryota</taxon>
        <taxon>Fungi</taxon>
        <taxon>Fungi incertae sedis</taxon>
        <taxon>Mucoromycota</taxon>
        <taxon>Mucoromycotina</taxon>
        <taxon>Mucoromycetes</taxon>
        <taxon>Mucorales</taxon>
        <taxon>Cunninghamellaceae</taxon>
        <taxon>Absidia</taxon>
    </lineage>
</organism>
<evidence type="ECO:0000256" key="5">
    <source>
        <dbReference type="ARBA" id="ARBA00048082"/>
    </source>
</evidence>
<protein>
    <recommendedName>
        <fullName evidence="1">D-lactate dehydratase</fullName>
        <ecNumber evidence="1">4.2.1.130</ecNumber>
    </recommendedName>
</protein>
<evidence type="ECO:0000256" key="2">
    <source>
        <dbReference type="ARBA" id="ARBA00023016"/>
    </source>
</evidence>
<dbReference type="OrthoDB" id="543156at2759"/>
<dbReference type="Proteomes" id="UP000078561">
    <property type="component" value="Unassembled WGS sequence"/>
</dbReference>
<reference evidence="6" key="1">
    <citation type="submission" date="2016-04" db="EMBL/GenBank/DDBJ databases">
        <authorList>
            <person name="Evans L.H."/>
            <person name="Alamgir A."/>
            <person name="Owens N."/>
            <person name="Weber N.D."/>
            <person name="Virtaneva K."/>
            <person name="Barbian K."/>
            <person name="Babar A."/>
            <person name="Rosenke K."/>
        </authorList>
    </citation>
    <scope>NUCLEOTIDE SEQUENCE [LARGE SCALE GENOMIC DNA]</scope>
    <source>
        <strain evidence="6">CBS 101.48</strain>
    </source>
</reference>
<dbReference type="Gene3D" id="3.40.50.880">
    <property type="match status" value="1"/>
</dbReference>
<dbReference type="EMBL" id="LT553181">
    <property type="protein sequence ID" value="SAM00332.1"/>
    <property type="molecule type" value="Genomic_DNA"/>
</dbReference>
<dbReference type="PANTHER" id="PTHR48094:SF11">
    <property type="entry name" value="GLUTATHIONE-INDEPENDENT GLYOXALASE HSP31-RELATED"/>
    <property type="match status" value="1"/>
</dbReference>
<name>A0A163JM26_ABSGL</name>
<accession>A0A163JM26</accession>
<dbReference type="AlphaFoldDB" id="A0A163JM26"/>
<proteinExistence type="inferred from homology"/>
<dbReference type="GO" id="GO:0019243">
    <property type="term" value="P:methylglyoxal catabolic process to D-lactate via S-lactoyl-glutathione"/>
    <property type="evidence" value="ECO:0007669"/>
    <property type="project" value="TreeGrafter"/>
</dbReference>
<dbReference type="FunFam" id="3.40.50.880:FF:000051">
    <property type="entry name" value="Glutathione-independent glyoxalase HSP31"/>
    <property type="match status" value="1"/>
</dbReference>
<comment type="similarity">
    <text evidence="4">Belongs to the peptidase C56 family. HSP31-like subfamily.</text>
</comment>
<evidence type="ECO:0000256" key="3">
    <source>
        <dbReference type="ARBA" id="ARBA00023239"/>
    </source>
</evidence>
<keyword evidence="2" id="KW-0346">Stress response</keyword>
<keyword evidence="3" id="KW-0456">Lyase</keyword>
<sequence>MILDNSHSFAVLGRHVSGASDHFDAKGIDMMTGSVLASWKCGTSTTLSLSGNAYCFSDSLSAIIMISAPPKDIDILVIHFLGEFCETCPSPPSYTGPQVLAWLERFHSEHQQHINASPPNQIKQVQLHQDVKNKYVSMIKNVLCLDHVSRPMSRLRCPIRRTPHSCMKPIKKPGSLQIHLLEHTSKSRIAINKHLILIPTLIVVVMANTVSTINKRLFSQHFIHHSTNQSIMPSTLPQKALITITSHCDTFYSDGKKTGLYFTEAYHPYHVFTQNGFDVDLVSETGKFGYDDHSITQEALTPEEWKAFNDPKDPFMVKLNTQLKRPDQINPDDYGVFYASAGHATLYDYPHAKGLISIAEKMNKNGAIISAVCHGPIILPFIRDTNGESLVKGKTVTGFGNEGEHVFGVAEKIQKDNLLTCEDAAKKYGAHYIPPATPLAVCVQEDGRLLTGANPPSATPLAELVVKAYKKLA</sequence>
<dbReference type="GO" id="GO:0019172">
    <property type="term" value="F:glyoxalase III activity"/>
    <property type="evidence" value="ECO:0007669"/>
    <property type="project" value="UniProtKB-EC"/>
</dbReference>
<evidence type="ECO:0000313" key="6">
    <source>
        <dbReference type="EMBL" id="SAM00332.1"/>
    </source>
</evidence>
<dbReference type="PANTHER" id="PTHR48094">
    <property type="entry name" value="PROTEIN/NUCLEIC ACID DEGLYCASE DJ-1-RELATED"/>
    <property type="match status" value="1"/>
</dbReference>